<accession>E6MQB8</accession>
<proteinExistence type="predicted"/>
<comment type="caution">
    <text evidence="1">The sequence shown here is derived from an EMBL/GenBank/DDBJ whole genome shotgun (WGS) entry which is preliminary data.</text>
</comment>
<evidence type="ECO:0000313" key="2">
    <source>
        <dbReference type="Proteomes" id="UP000003874"/>
    </source>
</evidence>
<name>E6MQB8_9BACT</name>
<gene>
    <name evidence="1" type="ORF">HMPREF9420_1686</name>
</gene>
<evidence type="ECO:0000313" key="1">
    <source>
        <dbReference type="EMBL" id="EFV04199.1"/>
    </source>
</evidence>
<dbReference type="AlphaFoldDB" id="E6MQB8"/>
<reference evidence="1 2" key="1">
    <citation type="submission" date="2010-12" db="EMBL/GenBank/DDBJ databases">
        <authorList>
            <person name="Muzny D."/>
            <person name="Qin X."/>
            <person name="Deng J."/>
            <person name="Jiang H."/>
            <person name="Liu Y."/>
            <person name="Qu J."/>
            <person name="Song X.-Z."/>
            <person name="Zhang L."/>
            <person name="Thornton R."/>
            <person name="Coyle M."/>
            <person name="Francisco L."/>
            <person name="Jackson L."/>
            <person name="Javaid M."/>
            <person name="Korchina V."/>
            <person name="Kovar C."/>
            <person name="Mata R."/>
            <person name="Mathew T."/>
            <person name="Ngo R."/>
            <person name="Nguyen L."/>
            <person name="Nguyen N."/>
            <person name="Okwuonu G."/>
            <person name="Ongeri F."/>
            <person name="Pham C."/>
            <person name="Simmons D."/>
            <person name="Wilczek-Boney K."/>
            <person name="Hale W."/>
            <person name="Jakkamsetti A."/>
            <person name="Pham P."/>
            <person name="Ruth R."/>
            <person name="San Lucas F."/>
            <person name="Warren J."/>
            <person name="Zhang J."/>
            <person name="Zhao Z."/>
            <person name="Zhou C."/>
            <person name="Zhu D."/>
            <person name="Lee S."/>
            <person name="Bess C."/>
            <person name="Blankenburg K."/>
            <person name="Forbes L."/>
            <person name="Fu Q."/>
            <person name="Gubbala S."/>
            <person name="Hirani K."/>
            <person name="Jayaseelan J.C."/>
            <person name="Lara F."/>
            <person name="Munidasa M."/>
            <person name="Palculict T."/>
            <person name="Patil S."/>
            <person name="Pu L.-L."/>
            <person name="Saada N."/>
            <person name="Tang L."/>
            <person name="Weissenberger G."/>
            <person name="Zhu Y."/>
            <person name="Hemphill L."/>
            <person name="Shang Y."/>
            <person name="Youmans B."/>
            <person name="Ayvaz T."/>
            <person name="Ross M."/>
            <person name="Santibanez J."/>
            <person name="Aqrawi P."/>
            <person name="Gross S."/>
            <person name="Joshi V."/>
            <person name="Fowler G."/>
            <person name="Nazareth L."/>
            <person name="Reid J."/>
            <person name="Worley K."/>
            <person name="Petrosino J."/>
            <person name="Highlander S."/>
            <person name="Gibbs R."/>
        </authorList>
    </citation>
    <scope>NUCLEOTIDE SEQUENCE [LARGE SCALE GENOMIC DNA]</scope>
    <source>
        <strain evidence="1 2">DSM 15606</strain>
    </source>
</reference>
<keyword evidence="2" id="KW-1185">Reference proteome</keyword>
<dbReference type="HOGENOM" id="CLU_3187463_0_0_10"/>
<protein>
    <submittedName>
        <fullName evidence="1">Uncharacterized protein</fullName>
    </submittedName>
</protein>
<dbReference type="Proteomes" id="UP000003874">
    <property type="component" value="Unassembled WGS sequence"/>
</dbReference>
<sequence length="46" mass="5275">MRPLSIKALALPKNNNKNKIKKKTSKKKKTAMPKCFVVVVFLFTIK</sequence>
<organism evidence="1 2">
    <name type="scientific">Segatella salivae DSM 15606</name>
    <dbReference type="NCBI Taxonomy" id="888832"/>
    <lineage>
        <taxon>Bacteria</taxon>
        <taxon>Pseudomonadati</taxon>
        <taxon>Bacteroidota</taxon>
        <taxon>Bacteroidia</taxon>
        <taxon>Bacteroidales</taxon>
        <taxon>Prevotellaceae</taxon>
        <taxon>Segatella</taxon>
    </lineage>
</organism>
<dbReference type="EMBL" id="AEQO01000139">
    <property type="protein sequence ID" value="EFV04199.1"/>
    <property type="molecule type" value="Genomic_DNA"/>
</dbReference>